<keyword evidence="2" id="KW-1185">Reference proteome</keyword>
<protein>
    <submittedName>
        <fullName evidence="1">Uncharacterized protein</fullName>
    </submittedName>
</protein>
<evidence type="ECO:0000313" key="1">
    <source>
        <dbReference type="EMBL" id="KAK4316925.1"/>
    </source>
</evidence>
<proteinExistence type="predicted"/>
<name>A0AAE1UF48_9EUCA</name>
<dbReference type="AlphaFoldDB" id="A0AAE1UF48"/>
<comment type="caution">
    <text evidence="1">The sequence shown here is derived from an EMBL/GenBank/DDBJ whole genome shotgun (WGS) entry which is preliminary data.</text>
</comment>
<gene>
    <name evidence="1" type="ORF">Pmani_011952</name>
</gene>
<evidence type="ECO:0000313" key="2">
    <source>
        <dbReference type="Proteomes" id="UP001292094"/>
    </source>
</evidence>
<organism evidence="1 2">
    <name type="scientific">Petrolisthes manimaculis</name>
    <dbReference type="NCBI Taxonomy" id="1843537"/>
    <lineage>
        <taxon>Eukaryota</taxon>
        <taxon>Metazoa</taxon>
        <taxon>Ecdysozoa</taxon>
        <taxon>Arthropoda</taxon>
        <taxon>Crustacea</taxon>
        <taxon>Multicrustacea</taxon>
        <taxon>Malacostraca</taxon>
        <taxon>Eumalacostraca</taxon>
        <taxon>Eucarida</taxon>
        <taxon>Decapoda</taxon>
        <taxon>Pleocyemata</taxon>
        <taxon>Anomura</taxon>
        <taxon>Galatheoidea</taxon>
        <taxon>Porcellanidae</taxon>
        <taxon>Petrolisthes</taxon>
    </lineage>
</organism>
<sequence length="70" mass="7428">MQPSQAPSSTPVTSRPSSPSAFTLLYPALPCPASPCPTSPYSSTLTHPQIPYILSRYSATPSLLAFTNFV</sequence>
<accession>A0AAE1UF48</accession>
<reference evidence="1" key="1">
    <citation type="submission" date="2023-11" db="EMBL/GenBank/DDBJ databases">
        <title>Genome assemblies of two species of porcelain crab, Petrolisthes cinctipes and Petrolisthes manimaculis (Anomura: Porcellanidae).</title>
        <authorList>
            <person name="Angst P."/>
        </authorList>
    </citation>
    <scope>NUCLEOTIDE SEQUENCE</scope>
    <source>
        <strain evidence="1">PB745_02</strain>
        <tissue evidence="1">Gill</tissue>
    </source>
</reference>
<dbReference type="EMBL" id="JAWZYT010000969">
    <property type="protein sequence ID" value="KAK4316925.1"/>
    <property type="molecule type" value="Genomic_DNA"/>
</dbReference>
<dbReference type="Proteomes" id="UP001292094">
    <property type="component" value="Unassembled WGS sequence"/>
</dbReference>